<dbReference type="OrthoDB" id="8795392at2"/>
<dbReference type="InterPro" id="IPR006597">
    <property type="entry name" value="Sel1-like"/>
</dbReference>
<evidence type="ECO:0000256" key="2">
    <source>
        <dbReference type="SAM" id="SignalP"/>
    </source>
</evidence>
<feature type="signal peptide" evidence="2">
    <location>
        <begin position="1"/>
        <end position="21"/>
    </location>
</feature>
<dbReference type="PANTHER" id="PTHR11102:SF160">
    <property type="entry name" value="ERAD-ASSOCIATED E3 UBIQUITIN-PROTEIN LIGASE COMPONENT HRD3"/>
    <property type="match status" value="1"/>
</dbReference>
<dbReference type="AlphaFoldDB" id="A0A3N4V0Z9"/>
<evidence type="ECO:0000313" key="3">
    <source>
        <dbReference type="EMBL" id="RPE70747.1"/>
    </source>
</evidence>
<reference evidence="3 4" key="1">
    <citation type="submission" date="2018-11" db="EMBL/GenBank/DDBJ databases">
        <title>Genomic Encyclopedia of Type Strains, Phase IV (KMG-IV): sequencing the most valuable type-strain genomes for metagenomic binning, comparative biology and taxonomic classification.</title>
        <authorList>
            <person name="Goeker M."/>
        </authorList>
    </citation>
    <scope>NUCLEOTIDE SEQUENCE [LARGE SCALE GENOMIC DNA]</scope>
    <source>
        <strain evidence="3 4">DSM 101684</strain>
    </source>
</reference>
<dbReference type="Pfam" id="PF08238">
    <property type="entry name" value="Sel1"/>
    <property type="match status" value="2"/>
</dbReference>
<accession>A0A3N4V0Z9</accession>
<protein>
    <submittedName>
        <fullName evidence="3">TPR repeat protein</fullName>
    </submittedName>
</protein>
<gene>
    <name evidence="3" type="ORF">EDC62_1234</name>
</gene>
<dbReference type="SUPFAM" id="SSF81901">
    <property type="entry name" value="HCP-like"/>
    <property type="match status" value="2"/>
</dbReference>
<dbReference type="SMART" id="SM00671">
    <property type="entry name" value="SEL1"/>
    <property type="match status" value="2"/>
</dbReference>
<dbReference type="Gene3D" id="1.25.40.10">
    <property type="entry name" value="Tetratricopeptide repeat domain"/>
    <property type="match status" value="2"/>
</dbReference>
<organism evidence="3 4">
    <name type="scientific">Tibeticola sediminis</name>
    <dbReference type="NCBI Taxonomy" id="1917811"/>
    <lineage>
        <taxon>Bacteria</taxon>
        <taxon>Pseudomonadati</taxon>
        <taxon>Pseudomonadota</taxon>
        <taxon>Betaproteobacteria</taxon>
        <taxon>Burkholderiales</taxon>
        <taxon>Comamonadaceae</taxon>
        <taxon>Tibeticola</taxon>
    </lineage>
</organism>
<feature type="region of interest" description="Disordered" evidence="1">
    <location>
        <begin position="83"/>
        <end position="104"/>
    </location>
</feature>
<dbReference type="EMBL" id="RKQL01000002">
    <property type="protein sequence ID" value="RPE70747.1"/>
    <property type="molecule type" value="Genomic_DNA"/>
</dbReference>
<dbReference type="Proteomes" id="UP000272193">
    <property type="component" value="Unassembled WGS sequence"/>
</dbReference>
<evidence type="ECO:0000256" key="1">
    <source>
        <dbReference type="SAM" id="MobiDB-lite"/>
    </source>
</evidence>
<proteinExistence type="predicted"/>
<dbReference type="InterPro" id="IPR050767">
    <property type="entry name" value="Sel1_AlgK"/>
</dbReference>
<feature type="chain" id="PRO_5018130559" evidence="2">
    <location>
        <begin position="22"/>
        <end position="396"/>
    </location>
</feature>
<keyword evidence="4" id="KW-1185">Reference proteome</keyword>
<dbReference type="PANTHER" id="PTHR11102">
    <property type="entry name" value="SEL-1-LIKE PROTEIN"/>
    <property type="match status" value="1"/>
</dbReference>
<dbReference type="InterPro" id="IPR011990">
    <property type="entry name" value="TPR-like_helical_dom_sf"/>
</dbReference>
<sequence>MRPLAGHCALLLAALALGLHAVEARVQPLRPAAIEMDPPLPPRIIPSTVGHSEVERELRTLERLATSEKPVYAAGAASQARGGSAKSLAKPKAGKAQPAASAPAAAGGPGTAAWLLGLIHLHGAGVARDPVRAQQWFEAAWARGEPLAAAGMAWCLIDGCAGPPSPAAAQPWIDRLARANRGRALFLAWLSLTRQSPLALAEIQNPRTGSEDPPLPHPELLLEAARLGDVHALIELGLDAASRRHWQQARSYFVAAAPKSKAAAANLEIIDMAQPRSAKSSEAAAAPGAAALAEARRAHRGEGMPADYAMAIRLYRQAQAEGNPEAQKMLALIFSRPTPTGEVDLAWMRQLAYVDVNSLAPSLSNLAGVRVMRREPTPLYDFLPPKWQQRTLPVAP</sequence>
<evidence type="ECO:0000313" key="4">
    <source>
        <dbReference type="Proteomes" id="UP000272193"/>
    </source>
</evidence>
<keyword evidence="2" id="KW-0732">Signal</keyword>
<comment type="caution">
    <text evidence="3">The sequence shown here is derived from an EMBL/GenBank/DDBJ whole genome shotgun (WGS) entry which is preliminary data.</text>
</comment>
<dbReference type="RefSeq" id="WP_124221638.1">
    <property type="nucleotide sequence ID" value="NZ_RKQL01000002.1"/>
</dbReference>
<name>A0A3N4V0Z9_9BURK</name>